<evidence type="ECO:0000313" key="6">
    <source>
        <dbReference type="Proteomes" id="UP000005234"/>
    </source>
</evidence>
<keyword evidence="3" id="KW-0378">Hydrolase</keyword>
<dbReference type="GO" id="GO:0006144">
    <property type="term" value="P:purine nucleobase metabolic process"/>
    <property type="evidence" value="ECO:0007669"/>
    <property type="project" value="UniProtKB-KW"/>
</dbReference>
<keyword evidence="2 3" id="KW-0659">Purine metabolism</keyword>
<dbReference type="InterPro" id="IPR015908">
    <property type="entry name" value="Allantoicase_dom"/>
</dbReference>
<evidence type="ECO:0000256" key="2">
    <source>
        <dbReference type="ARBA" id="ARBA00022631"/>
    </source>
</evidence>
<dbReference type="HOGENOM" id="CLU_038797_1_2_6"/>
<comment type="catalytic activity">
    <reaction evidence="3">
        <text>allantoate + H2O = (S)-ureidoglycolate + urea</text>
        <dbReference type="Rhea" id="RHEA:11016"/>
        <dbReference type="ChEBI" id="CHEBI:15377"/>
        <dbReference type="ChEBI" id="CHEBI:16199"/>
        <dbReference type="ChEBI" id="CHEBI:17536"/>
        <dbReference type="ChEBI" id="CHEBI:57296"/>
        <dbReference type="EC" id="3.5.3.4"/>
    </reaction>
</comment>
<dbReference type="PANTHER" id="PTHR12045">
    <property type="entry name" value="ALLANTOICASE"/>
    <property type="match status" value="1"/>
</dbReference>
<dbReference type="Gene3D" id="2.60.120.260">
    <property type="entry name" value="Galactose-binding domain-like"/>
    <property type="match status" value="2"/>
</dbReference>
<evidence type="ECO:0000313" key="5">
    <source>
        <dbReference type="EMBL" id="AFC87370.1"/>
    </source>
</evidence>
<dbReference type="OrthoDB" id="2078334at2"/>
<dbReference type="KEGG" id="fau:Fraau_3042"/>
<dbReference type="UniPathway" id="UPA00395">
    <property type="reaction ID" value="UER00654"/>
</dbReference>
<accession>H8L3K1</accession>
<dbReference type="PIRSF" id="PIRSF016516">
    <property type="entry name" value="Allantoicase"/>
    <property type="match status" value="1"/>
</dbReference>
<comment type="pathway">
    <text evidence="3">Nitrogen metabolism; (S)-allantoin degradation; (S)-ureidoglycolate from allantoate (aminidohydrolase route): step 1/1.</text>
</comment>
<dbReference type="Pfam" id="PF03561">
    <property type="entry name" value="Allantoicase"/>
    <property type="match status" value="2"/>
</dbReference>
<dbReference type="PANTHER" id="PTHR12045:SF3">
    <property type="entry name" value="INACTIVE ALLANTOICASE-RELATED"/>
    <property type="match status" value="1"/>
</dbReference>
<gene>
    <name evidence="3" type="primary">alc</name>
    <name evidence="5" type="ordered locus">Fraau_3042</name>
</gene>
<feature type="domain" description="Allantoicase" evidence="4">
    <location>
        <begin position="194"/>
        <end position="335"/>
    </location>
</feature>
<dbReference type="SUPFAM" id="SSF49785">
    <property type="entry name" value="Galactose-binding domain-like"/>
    <property type="match status" value="2"/>
</dbReference>
<dbReference type="eggNOG" id="COG4266">
    <property type="taxonomic scope" value="Bacteria"/>
</dbReference>
<dbReference type="InterPro" id="IPR008979">
    <property type="entry name" value="Galactose-bd-like_sf"/>
</dbReference>
<dbReference type="Proteomes" id="UP000005234">
    <property type="component" value="Chromosome"/>
</dbReference>
<dbReference type="GO" id="GO:0000256">
    <property type="term" value="P:allantoin catabolic process"/>
    <property type="evidence" value="ECO:0007669"/>
    <property type="project" value="UniProtKB-UniRule"/>
</dbReference>
<dbReference type="NCBIfam" id="TIGR02961">
    <property type="entry name" value="allantoicase"/>
    <property type="match status" value="1"/>
</dbReference>
<comment type="similarity">
    <text evidence="1 3">Belongs to the allantoicase family.</text>
</comment>
<dbReference type="GO" id="GO:0004037">
    <property type="term" value="F:allantoicase activity"/>
    <property type="evidence" value="ECO:0007669"/>
    <property type="project" value="UniProtKB-UniRule"/>
</dbReference>
<evidence type="ECO:0000256" key="3">
    <source>
        <dbReference type="HAMAP-Rule" id="MF_00813"/>
    </source>
</evidence>
<sequence>MSLASKLPEHAPDFARRYVNLADARLGAAAVTCSDDFFAPMQRMLQTPPAEFIPGRYDDHGKWMDGWESRRRRGTGHDWCVVRLARPGIIHGVDLDTSHFTGNYPPAASIEACMLESCEPDGNTPWKPLLATVPLNGNQHHYHATASAKVVSHIRLHIYPDGGLARLRIYGSPRYDPGDRRPDGLQNVASVLLGARVLACNNQHFGMASQLLLPDQGKDMGDGWETRRRREPGHDWCIIALARPATLREIEVDTAYFKGNYPDSCGLHGAHVSTGSDEAIISQAMFWPSLLPPQALSANACHRFEKAISIHDPVTHVRFDIHPDGGVSRLRLWAAPSP</sequence>
<evidence type="ECO:0000259" key="4">
    <source>
        <dbReference type="Pfam" id="PF03561"/>
    </source>
</evidence>
<dbReference type="EMBL" id="CP003350">
    <property type="protein sequence ID" value="AFC87370.1"/>
    <property type="molecule type" value="Genomic_DNA"/>
</dbReference>
<dbReference type="EC" id="3.5.3.4" evidence="3"/>
<dbReference type="HAMAP" id="MF_00813">
    <property type="entry name" value="Allantoicase"/>
    <property type="match status" value="1"/>
</dbReference>
<evidence type="ECO:0000256" key="1">
    <source>
        <dbReference type="ARBA" id="ARBA00009242"/>
    </source>
</evidence>
<protein>
    <recommendedName>
        <fullName evidence="3">Probable allantoicase</fullName>
        <ecNumber evidence="3">3.5.3.4</ecNumber>
    </recommendedName>
    <alternativeName>
        <fullName evidence="3">Allantoate amidinohydrolase</fullName>
    </alternativeName>
</protein>
<dbReference type="AlphaFoldDB" id="H8L3K1"/>
<organism evidence="5 6">
    <name type="scientific">Frateuria aurantia (strain ATCC 33424 / DSM 6220 / KCTC 2777 / LMG 1558 / NBRC 3245 / NCIMB 13370)</name>
    <name type="common">Acetobacter aurantius</name>
    <dbReference type="NCBI Taxonomy" id="767434"/>
    <lineage>
        <taxon>Bacteria</taxon>
        <taxon>Pseudomonadati</taxon>
        <taxon>Pseudomonadota</taxon>
        <taxon>Gammaproteobacteria</taxon>
        <taxon>Lysobacterales</taxon>
        <taxon>Rhodanobacteraceae</taxon>
        <taxon>Frateuria</taxon>
    </lineage>
</organism>
<proteinExistence type="inferred from homology"/>
<feature type="domain" description="Allantoicase" evidence="4">
    <location>
        <begin position="27"/>
        <end position="173"/>
    </location>
</feature>
<dbReference type="STRING" id="767434.Fraau_3042"/>
<dbReference type="InterPro" id="IPR005164">
    <property type="entry name" value="Allantoicase"/>
</dbReference>
<name>H8L3K1_FRAAD</name>
<reference evidence="5" key="1">
    <citation type="submission" date="2012-02" db="EMBL/GenBank/DDBJ databases">
        <title>The complete genome of Frateuria aurantia DSM 6220.</title>
        <authorList>
            <consortium name="US DOE Joint Genome Institute (JGI-PGF)"/>
            <person name="Lucas S."/>
            <person name="Copeland A."/>
            <person name="Lapidus A."/>
            <person name="Glavina del Rio T."/>
            <person name="Dalin E."/>
            <person name="Tice H."/>
            <person name="Bruce D."/>
            <person name="Goodwin L."/>
            <person name="Pitluck S."/>
            <person name="Peters L."/>
            <person name="Ovchinnikova G."/>
            <person name="Teshima H."/>
            <person name="Kyrpides N."/>
            <person name="Mavromatis K."/>
            <person name="Ivanova N."/>
            <person name="Brettin T."/>
            <person name="Detter J.C."/>
            <person name="Han C."/>
            <person name="Larimer F."/>
            <person name="Land M."/>
            <person name="Hauser L."/>
            <person name="Markowitz V."/>
            <person name="Cheng J.-F."/>
            <person name="Hugenholtz P."/>
            <person name="Woyke T."/>
            <person name="Wu D."/>
            <person name="Brambilla E."/>
            <person name="Klenk H.-P."/>
            <person name="Eisen J.A."/>
        </authorList>
    </citation>
    <scope>NUCLEOTIDE SEQUENCE</scope>
    <source>
        <strain evidence="5">DSM 6220</strain>
    </source>
</reference>
<keyword evidence="6" id="KW-1185">Reference proteome</keyword>
<dbReference type="RefSeq" id="WP_014404373.1">
    <property type="nucleotide sequence ID" value="NC_017033.1"/>
</dbReference>